<dbReference type="AlphaFoldDB" id="A0AAV0AXA8"/>
<evidence type="ECO:0000259" key="1">
    <source>
        <dbReference type="Pfam" id="PF10312"/>
    </source>
</evidence>
<evidence type="ECO:0000313" key="3">
    <source>
        <dbReference type="Proteomes" id="UP001153365"/>
    </source>
</evidence>
<keyword evidence="3" id="KW-1185">Reference proteome</keyword>
<protein>
    <submittedName>
        <fullName evidence="2">Mid region of cactin-domain-containing protein</fullName>
    </submittedName>
</protein>
<organism evidence="2 3">
    <name type="scientific">Phakopsora pachyrhizi</name>
    <name type="common">Asian soybean rust disease fungus</name>
    <dbReference type="NCBI Taxonomy" id="170000"/>
    <lineage>
        <taxon>Eukaryota</taxon>
        <taxon>Fungi</taxon>
        <taxon>Dikarya</taxon>
        <taxon>Basidiomycota</taxon>
        <taxon>Pucciniomycotina</taxon>
        <taxon>Pucciniomycetes</taxon>
        <taxon>Pucciniales</taxon>
        <taxon>Phakopsoraceae</taxon>
        <taxon>Phakopsora</taxon>
    </lineage>
</organism>
<accession>A0AAV0AXA8</accession>
<proteinExistence type="predicted"/>
<dbReference type="Pfam" id="PF10312">
    <property type="entry name" value="Cactin_mid"/>
    <property type="match status" value="1"/>
</dbReference>
<dbReference type="SUPFAM" id="SSF82649">
    <property type="entry name" value="SufE/NifU"/>
    <property type="match status" value="1"/>
</dbReference>
<reference evidence="2" key="1">
    <citation type="submission" date="2022-06" db="EMBL/GenBank/DDBJ databases">
        <authorList>
            <consortium name="SYNGENTA / RWTH Aachen University"/>
        </authorList>
    </citation>
    <scope>NUCLEOTIDE SEQUENCE</scope>
</reference>
<comment type="caution">
    <text evidence="2">The sequence shown here is derived from an EMBL/GenBank/DDBJ whole genome shotgun (WGS) entry which is preliminary data.</text>
</comment>
<dbReference type="EMBL" id="CALTRL010001848">
    <property type="protein sequence ID" value="CAH7673897.1"/>
    <property type="molecule type" value="Genomic_DNA"/>
</dbReference>
<feature type="domain" description="Splicing factor cactin central" evidence="1">
    <location>
        <begin position="58"/>
        <end position="119"/>
    </location>
</feature>
<dbReference type="InterPro" id="IPR018816">
    <property type="entry name" value="Cactin_central"/>
</dbReference>
<dbReference type="Proteomes" id="UP001153365">
    <property type="component" value="Unassembled WGS sequence"/>
</dbReference>
<evidence type="ECO:0000313" key="2">
    <source>
        <dbReference type="EMBL" id="CAH7673897.1"/>
    </source>
</evidence>
<name>A0AAV0AXA8_PHAPC</name>
<gene>
    <name evidence="2" type="ORF">PPACK8108_LOCUS8799</name>
</gene>
<sequence>MRVIQKYERDFNKIDTKDAETNCLGHSCLKNDLVNYIYSTDKDKGLTWQMTLHHDALTAGATVRNKITHLLQGKNYEKLIELESNIEVKLAGDKPIDPEYWDSLLVQLNVWKAKAKLKAKNEDTVKDAEDLREGFKIEMDPKPLKQLSNEDQKLDLLLPHEDWNKNY</sequence>